<dbReference type="GO" id="GO:0016020">
    <property type="term" value="C:membrane"/>
    <property type="evidence" value="ECO:0007669"/>
    <property type="project" value="UniProtKB-SubCell"/>
</dbReference>
<keyword evidence="10" id="KW-1185">Reference proteome</keyword>
<name>A0A0D6EMI4_SPOSA</name>
<evidence type="ECO:0000259" key="8">
    <source>
        <dbReference type="Pfam" id="PF00324"/>
    </source>
</evidence>
<feature type="transmembrane region" description="Helical" evidence="6">
    <location>
        <begin position="101"/>
        <end position="122"/>
    </location>
</feature>
<feature type="transmembrane region" description="Helical" evidence="6">
    <location>
        <begin position="227"/>
        <end position="244"/>
    </location>
</feature>
<dbReference type="Pfam" id="PF00324">
    <property type="entry name" value="AA_permease"/>
    <property type="match status" value="1"/>
</dbReference>
<feature type="chain" id="PRO_5002303545" evidence="7">
    <location>
        <begin position="21"/>
        <end position="502"/>
    </location>
</feature>
<feature type="transmembrane region" description="Helical" evidence="6">
    <location>
        <begin position="442"/>
        <end position="461"/>
    </location>
</feature>
<feature type="region of interest" description="Disordered" evidence="5">
    <location>
        <begin position="357"/>
        <end position="383"/>
    </location>
</feature>
<feature type="transmembrane region" description="Helical" evidence="6">
    <location>
        <begin position="182"/>
        <end position="206"/>
    </location>
</feature>
<dbReference type="EMBL" id="CENE01000009">
    <property type="protein sequence ID" value="CEQ40825.1"/>
    <property type="molecule type" value="Genomic_DNA"/>
</dbReference>
<accession>A0A0D6EMI4</accession>
<dbReference type="InterPro" id="IPR050524">
    <property type="entry name" value="APC_YAT"/>
</dbReference>
<keyword evidence="3 6" id="KW-1133">Transmembrane helix</keyword>
<keyword evidence="4 6" id="KW-0472">Membrane</keyword>
<feature type="transmembrane region" description="Helical" evidence="6">
    <location>
        <begin position="321"/>
        <end position="340"/>
    </location>
</feature>
<feature type="domain" description="Amino acid permease/ SLC12A" evidence="8">
    <location>
        <begin position="4"/>
        <end position="343"/>
    </location>
</feature>
<dbReference type="Proteomes" id="UP000243876">
    <property type="component" value="Unassembled WGS sequence"/>
</dbReference>
<gene>
    <name evidence="9" type="primary">SPOSA6832_02461</name>
</gene>
<dbReference type="GO" id="GO:0015171">
    <property type="term" value="F:amino acid transmembrane transporter activity"/>
    <property type="evidence" value="ECO:0007669"/>
    <property type="project" value="TreeGrafter"/>
</dbReference>
<dbReference type="Gene3D" id="1.20.1740.10">
    <property type="entry name" value="Amino acid/polyamine transporter I"/>
    <property type="match status" value="1"/>
</dbReference>
<evidence type="ECO:0000256" key="3">
    <source>
        <dbReference type="ARBA" id="ARBA00022989"/>
    </source>
</evidence>
<proteinExistence type="predicted"/>
<evidence type="ECO:0000256" key="1">
    <source>
        <dbReference type="ARBA" id="ARBA00004141"/>
    </source>
</evidence>
<dbReference type="OrthoDB" id="10062876at2759"/>
<reference evidence="10" key="1">
    <citation type="submission" date="2015-02" db="EMBL/GenBank/DDBJ databases">
        <authorList>
            <person name="Gon?alves P."/>
        </authorList>
    </citation>
    <scope>NUCLEOTIDE SEQUENCE [LARGE SCALE GENOMIC DNA]</scope>
</reference>
<dbReference type="PANTHER" id="PTHR43341:SF21">
    <property type="entry name" value="GENERAL AMINO ACID PERMEASE-RELATED"/>
    <property type="match status" value="1"/>
</dbReference>
<comment type="subcellular location">
    <subcellularLocation>
        <location evidence="1">Membrane</location>
        <topology evidence="1">Multi-pass membrane protein</topology>
    </subcellularLocation>
</comment>
<evidence type="ECO:0000256" key="6">
    <source>
        <dbReference type="SAM" id="Phobius"/>
    </source>
</evidence>
<evidence type="ECO:0000256" key="5">
    <source>
        <dbReference type="SAM" id="MobiDB-lite"/>
    </source>
</evidence>
<dbReference type="InterPro" id="IPR004841">
    <property type="entry name" value="AA-permease/SLC12A_dom"/>
</dbReference>
<organism evidence="9 10">
    <name type="scientific">Sporidiobolus salmonicolor</name>
    <name type="common">Yeast-like fungus</name>
    <name type="synonym">Sporobolomyces salmonicolor</name>
    <dbReference type="NCBI Taxonomy" id="5005"/>
    <lineage>
        <taxon>Eukaryota</taxon>
        <taxon>Fungi</taxon>
        <taxon>Dikarya</taxon>
        <taxon>Basidiomycota</taxon>
        <taxon>Pucciniomycotina</taxon>
        <taxon>Microbotryomycetes</taxon>
        <taxon>Sporidiobolales</taxon>
        <taxon>Sporidiobolaceae</taxon>
        <taxon>Sporobolomyces</taxon>
    </lineage>
</organism>
<evidence type="ECO:0000256" key="2">
    <source>
        <dbReference type="ARBA" id="ARBA00022692"/>
    </source>
</evidence>
<keyword evidence="2 6" id="KW-0812">Transmembrane</keyword>
<evidence type="ECO:0000256" key="7">
    <source>
        <dbReference type="SAM" id="SignalP"/>
    </source>
</evidence>
<keyword evidence="7" id="KW-0732">Signal</keyword>
<evidence type="ECO:0000313" key="10">
    <source>
        <dbReference type="Proteomes" id="UP000243876"/>
    </source>
</evidence>
<protein>
    <submittedName>
        <fullName evidence="9">SPOSA6832_02461-mRNA-1:cds</fullName>
    </submittedName>
</protein>
<evidence type="ECO:0000256" key="4">
    <source>
        <dbReference type="ARBA" id="ARBA00023136"/>
    </source>
</evidence>
<feature type="transmembrane region" description="Helical" evidence="6">
    <location>
        <begin position="134"/>
        <end position="152"/>
    </location>
</feature>
<evidence type="ECO:0000313" key="9">
    <source>
        <dbReference type="EMBL" id="CEQ40825.1"/>
    </source>
</evidence>
<dbReference type="AlphaFoldDB" id="A0A0D6EMI4"/>
<dbReference type="PANTHER" id="PTHR43341">
    <property type="entry name" value="AMINO ACID PERMEASE"/>
    <property type="match status" value="1"/>
</dbReference>
<sequence>MSRAFIIVGMILWCVMESIGELATLLPVAGSFPHYLTRTVDPAVGFTLALSYGYCELHRLPRLVQALLADIPFRPGYTIAIASEVSAAAVVVSYWTDISPALVISLGLAAIFAVNMMSVRAYGEIEVVTASLKVLCFLGLIIVALVITLGGAPDHDRRGFRYWHHPGAFTQYDDISGTTGRFLAFLAAFVNAAFSFIGVETVVVAAGEAANPHKSIPKAVKRVTFRISFFYILGALLIGMIVPYNDPNLASGTGNANSSPWVIAIKNAGIPALDSIVNACILTSAWSAGNSYCYVGARIINAMAIDRQAPQFFSKVNRLGVPYYAVIASFAFGPLAYLSLGSGGAAQVPSPVFSPGCRSASPTSGSTKHARSRASVATPFPSRGGSSLTPLVRFPWGFCSLFLLTVSPRVVRQADPARPTVITLIQGFSVFLKGNWSASDFVASYVGIPIFIVPAILWKVIKRSRTVRASEMDLWSGRFDSSKAEPEPEPTTRWGKFVDWLF</sequence>
<feature type="signal peptide" evidence="7">
    <location>
        <begin position="1"/>
        <end position="20"/>
    </location>
</feature>